<dbReference type="Proteomes" id="UP000515240">
    <property type="component" value="Chromosome"/>
</dbReference>
<evidence type="ECO:0000259" key="2">
    <source>
        <dbReference type="Pfam" id="PF03061"/>
    </source>
</evidence>
<evidence type="ECO:0000313" key="3">
    <source>
        <dbReference type="EMBL" id="QMV74359.1"/>
    </source>
</evidence>
<evidence type="ECO:0000256" key="1">
    <source>
        <dbReference type="ARBA" id="ARBA00022801"/>
    </source>
</evidence>
<protein>
    <submittedName>
        <fullName evidence="3">PaaI family thioesterase</fullName>
    </submittedName>
</protein>
<keyword evidence="4" id="KW-1185">Reference proteome</keyword>
<keyword evidence="1" id="KW-0378">Hydrolase</keyword>
<dbReference type="EMBL" id="CP058554">
    <property type="protein sequence ID" value="QMV74359.1"/>
    <property type="molecule type" value="Genomic_DNA"/>
</dbReference>
<dbReference type="InterPro" id="IPR006683">
    <property type="entry name" value="Thioestr_dom"/>
</dbReference>
<dbReference type="CDD" id="cd03443">
    <property type="entry name" value="PaaI_thioesterase"/>
    <property type="match status" value="1"/>
</dbReference>
<reference evidence="3 4" key="1">
    <citation type="journal article" date="2020" name="G3 (Bethesda)">
        <title>CeMbio - The Caenorhabditis elegans Microbiome Resource.</title>
        <authorList>
            <person name="Dirksen P."/>
            <person name="Assie A."/>
            <person name="Zimmermann J."/>
            <person name="Zhang F."/>
            <person name="Tietje A.M."/>
            <person name="Marsh S.A."/>
            <person name="Felix M.A."/>
            <person name="Shapira M."/>
            <person name="Kaleta C."/>
            <person name="Schulenburg H."/>
            <person name="Samuel B."/>
        </authorList>
    </citation>
    <scope>NUCLEOTIDE SEQUENCE [LARGE SCALE GENOMIC DNA]</scope>
    <source>
        <strain evidence="3 4">BIGb0172</strain>
    </source>
</reference>
<dbReference type="Gene3D" id="3.10.129.10">
    <property type="entry name" value="Hotdog Thioesterase"/>
    <property type="match status" value="1"/>
</dbReference>
<dbReference type="GO" id="GO:0016289">
    <property type="term" value="F:acyl-CoA hydrolase activity"/>
    <property type="evidence" value="ECO:0007669"/>
    <property type="project" value="UniProtKB-ARBA"/>
</dbReference>
<feature type="domain" description="Thioesterase" evidence="2">
    <location>
        <begin position="54"/>
        <end position="127"/>
    </location>
</feature>
<dbReference type="RefSeq" id="WP_182323943.1">
    <property type="nucleotide sequence ID" value="NZ_CP058554.1"/>
</dbReference>
<dbReference type="SUPFAM" id="SSF54637">
    <property type="entry name" value="Thioesterase/thiol ester dehydrase-isomerase"/>
    <property type="match status" value="1"/>
</dbReference>
<accession>A0A7G5EK34</accession>
<organism evidence="3 4">
    <name type="scientific">Comamonas piscis</name>
    <dbReference type="NCBI Taxonomy" id="1562974"/>
    <lineage>
        <taxon>Bacteria</taxon>
        <taxon>Pseudomonadati</taxon>
        <taxon>Pseudomonadota</taxon>
        <taxon>Betaproteobacteria</taxon>
        <taxon>Burkholderiales</taxon>
        <taxon>Comamonadaceae</taxon>
        <taxon>Comamonas</taxon>
    </lineage>
</organism>
<dbReference type="InterPro" id="IPR003736">
    <property type="entry name" value="PAAI_dom"/>
</dbReference>
<dbReference type="Pfam" id="PF03061">
    <property type="entry name" value="4HBT"/>
    <property type="match status" value="1"/>
</dbReference>
<dbReference type="AlphaFoldDB" id="A0A7G5EK34"/>
<dbReference type="InterPro" id="IPR029069">
    <property type="entry name" value="HotDog_dom_sf"/>
</dbReference>
<sequence length="142" mass="15205">MNESINDPSLAMSGWKQRDLPGFVGTIGPLWTKKVGTAWRYGVLTSARHANPAGIVHGGFLMSLMDHALSAIAWEHCERKTCVTVQMDCQFVAAVHPGAFVEARGHVVRATASLAFVQGAIFVGDESVLTGSAVMKILVPKD</sequence>
<name>A0A7G5EK34_9BURK</name>
<dbReference type="NCBIfam" id="TIGR00369">
    <property type="entry name" value="unchar_dom_1"/>
    <property type="match status" value="1"/>
</dbReference>
<proteinExistence type="predicted"/>
<gene>
    <name evidence="3" type="ORF">HS961_16805</name>
</gene>
<evidence type="ECO:0000313" key="4">
    <source>
        <dbReference type="Proteomes" id="UP000515240"/>
    </source>
</evidence>
<dbReference type="KEGG" id="cpis:HS961_16805"/>